<accession>A0A3R8Q250</accession>
<proteinExistence type="predicted"/>
<dbReference type="OrthoDB" id="1098521at2"/>
<feature type="transmembrane region" description="Helical" evidence="1">
    <location>
        <begin position="74"/>
        <end position="93"/>
    </location>
</feature>
<dbReference type="EMBL" id="QUSX01000002">
    <property type="protein sequence ID" value="RRQ48227.1"/>
    <property type="molecule type" value="Genomic_DNA"/>
</dbReference>
<evidence type="ECO:0000313" key="2">
    <source>
        <dbReference type="EMBL" id="RRQ48227.1"/>
    </source>
</evidence>
<keyword evidence="3" id="KW-1185">Reference proteome</keyword>
<reference evidence="3" key="1">
    <citation type="submission" date="2018-08" db="EMBL/GenBank/DDBJ databases">
        <authorList>
            <person name="Khan S.A."/>
            <person name="J S.E."/>
        </authorList>
    </citation>
    <scope>NUCLEOTIDE SEQUENCE [LARGE SCALE GENOMIC DNA]</scope>
    <source>
        <strain evidence="3">PoM-212</strain>
    </source>
</reference>
<gene>
    <name evidence="2" type="ORF">DZC72_10925</name>
</gene>
<keyword evidence="1" id="KW-0472">Membrane</keyword>
<comment type="caution">
    <text evidence="2">The sequence shown here is derived from an EMBL/GenBank/DDBJ whole genome shotgun (WGS) entry which is preliminary data.</text>
</comment>
<organism evidence="2 3">
    <name type="scientific">Maribacter algicola</name>
    <dbReference type="NCBI Taxonomy" id="2498892"/>
    <lineage>
        <taxon>Bacteria</taxon>
        <taxon>Pseudomonadati</taxon>
        <taxon>Bacteroidota</taxon>
        <taxon>Flavobacteriia</taxon>
        <taxon>Flavobacteriales</taxon>
        <taxon>Flavobacteriaceae</taxon>
        <taxon>Maribacter</taxon>
    </lineage>
</organism>
<reference evidence="3" key="2">
    <citation type="submission" date="2018-12" db="EMBL/GenBank/DDBJ databases">
        <title>Maribacter lutimaris sp. nov., isolated from marine sediment.</title>
        <authorList>
            <person name="Kim K.K."/>
        </authorList>
    </citation>
    <scope>NUCLEOTIDE SEQUENCE [LARGE SCALE GENOMIC DNA]</scope>
    <source>
        <strain evidence="3">PoM-212</strain>
    </source>
</reference>
<protein>
    <submittedName>
        <fullName evidence="2">Uncharacterized protein</fullName>
    </submittedName>
</protein>
<name>A0A3R8Q250_9FLAO</name>
<evidence type="ECO:0000313" key="3">
    <source>
        <dbReference type="Proteomes" id="UP000286990"/>
    </source>
</evidence>
<evidence type="ECO:0000256" key="1">
    <source>
        <dbReference type="SAM" id="Phobius"/>
    </source>
</evidence>
<dbReference type="AlphaFoldDB" id="A0A3R8Q250"/>
<dbReference type="RefSeq" id="WP_125222947.1">
    <property type="nucleotide sequence ID" value="NZ_QUSX01000002.1"/>
</dbReference>
<sequence length="149" mass="17504">MELDKIEKLVERYFEATTTVVEEEILREYFSREDIPVHLEQYAPMFQYFTVAKEERYTKKLALTRKPKGMVRNLYKWASVAAVAVFFIGFYFYNPSSKPASLADEYTPEEIASAQEALSLLAINFNKGTEQLYHLEEFQKNTNKFLTKE</sequence>
<keyword evidence="1" id="KW-1133">Transmembrane helix</keyword>
<keyword evidence="1" id="KW-0812">Transmembrane</keyword>
<dbReference type="Proteomes" id="UP000286990">
    <property type="component" value="Unassembled WGS sequence"/>
</dbReference>